<keyword evidence="12" id="KW-0902">Two-component regulatory system</keyword>
<proteinExistence type="predicted"/>
<evidence type="ECO:0000313" key="17">
    <source>
        <dbReference type="Proteomes" id="UP000703590"/>
    </source>
</evidence>
<sequence>MLTLHQHFNTRLVGLFFGGIILATLVSYFTLKEIQLREFEKTLKSHINLIELQLPFSSHEETLDAFADAIKRGIGKRVTLIGLDGTVLAETDRKDINTMDNHRYRPEVIQALREPFGVNLRHSDSVNNDFLYVAKTVNYRGTPLVVRLGMSTQEIRENFLSLWLQTAVIFLGVLALGVLVSYFIHRRIKNELRKLGNGLEAIANKEYKTHINAGFAKEFEEIANRVHLLAFKLSKRDKQKRKHTAKLRLLSKQRSDIIAAVGHEFKNPIASIIGYAQTLLEDASMNQEIRERFLGKIVSNGQKINAMINRLSLATKLENGDLTPTPTAFDLSKLTKEVVASFEERYPKRTFVTHLDTSFVTADATMVEMVLNNLLDNALKYSEDKIYVEVVDKTCHVRDEGEGIPPEEIPNITKKFYRTNRYSWDNSMGLGLSLVHYILKLHESELAIQSTLGEGSTFSFTLK</sequence>
<evidence type="ECO:0000256" key="9">
    <source>
        <dbReference type="ARBA" id="ARBA00022777"/>
    </source>
</evidence>
<dbReference type="Proteomes" id="UP000703590">
    <property type="component" value="Unassembled WGS sequence"/>
</dbReference>
<feature type="transmembrane region" description="Helical" evidence="14">
    <location>
        <begin position="12"/>
        <end position="31"/>
    </location>
</feature>
<comment type="caution">
    <text evidence="16">The sequence shown here is derived from an EMBL/GenBank/DDBJ whole genome shotgun (WGS) entry which is preliminary data.</text>
</comment>
<comment type="catalytic activity">
    <reaction evidence="1">
        <text>ATP + protein L-histidine = ADP + protein N-phospho-L-histidine.</text>
        <dbReference type="EC" id="2.7.13.3"/>
    </reaction>
</comment>
<keyword evidence="4" id="KW-1003">Cell membrane</keyword>
<dbReference type="SMART" id="SM00388">
    <property type="entry name" value="HisKA"/>
    <property type="match status" value="1"/>
</dbReference>
<keyword evidence="11 14" id="KW-1133">Transmembrane helix</keyword>
<dbReference type="GO" id="GO:0016301">
    <property type="term" value="F:kinase activity"/>
    <property type="evidence" value="ECO:0007669"/>
    <property type="project" value="UniProtKB-KW"/>
</dbReference>
<protein>
    <recommendedName>
        <fullName evidence="3">histidine kinase</fullName>
        <ecNumber evidence="3">2.7.13.3</ecNumber>
    </recommendedName>
</protein>
<dbReference type="Pfam" id="PF02518">
    <property type="entry name" value="HATPase_c"/>
    <property type="match status" value="1"/>
</dbReference>
<dbReference type="Gene3D" id="3.30.565.10">
    <property type="entry name" value="Histidine kinase-like ATPase, C-terminal domain"/>
    <property type="match status" value="1"/>
</dbReference>
<evidence type="ECO:0000256" key="2">
    <source>
        <dbReference type="ARBA" id="ARBA00004651"/>
    </source>
</evidence>
<reference evidence="16" key="1">
    <citation type="submission" date="2021-02" db="EMBL/GenBank/DDBJ databases">
        <title>Sulfurospirillum tamanensis sp. nov.</title>
        <authorList>
            <person name="Frolova A."/>
            <person name="Merkel A."/>
            <person name="Slobodkin A."/>
        </authorList>
    </citation>
    <scope>NUCLEOTIDE SEQUENCE</scope>
    <source>
        <strain evidence="16">T05b</strain>
    </source>
</reference>
<keyword evidence="17" id="KW-1185">Reference proteome</keyword>
<evidence type="ECO:0000256" key="12">
    <source>
        <dbReference type="ARBA" id="ARBA00023012"/>
    </source>
</evidence>
<feature type="transmembrane region" description="Helical" evidence="14">
    <location>
        <begin position="162"/>
        <end position="184"/>
    </location>
</feature>
<keyword evidence="13 14" id="KW-0472">Membrane</keyword>
<evidence type="ECO:0000256" key="6">
    <source>
        <dbReference type="ARBA" id="ARBA00022679"/>
    </source>
</evidence>
<reference evidence="16" key="2">
    <citation type="submission" date="2021-02" db="EMBL/GenBank/DDBJ databases">
        <authorList>
            <person name="Merkel A.Y."/>
        </authorList>
    </citation>
    <scope>NUCLEOTIDE SEQUENCE</scope>
    <source>
        <strain evidence="16">T05b</strain>
    </source>
</reference>
<evidence type="ECO:0000256" key="4">
    <source>
        <dbReference type="ARBA" id="ARBA00022475"/>
    </source>
</evidence>
<dbReference type="EC" id="2.7.13.3" evidence="3"/>
<evidence type="ECO:0000256" key="10">
    <source>
        <dbReference type="ARBA" id="ARBA00022840"/>
    </source>
</evidence>
<dbReference type="SUPFAM" id="SSF47384">
    <property type="entry name" value="Homodimeric domain of signal transducing histidine kinase"/>
    <property type="match status" value="1"/>
</dbReference>
<dbReference type="InterPro" id="IPR003594">
    <property type="entry name" value="HATPase_dom"/>
</dbReference>
<dbReference type="SUPFAM" id="SSF55874">
    <property type="entry name" value="ATPase domain of HSP90 chaperone/DNA topoisomerase II/histidine kinase"/>
    <property type="match status" value="1"/>
</dbReference>
<organism evidence="16 17">
    <name type="scientific">Sulfurospirillum tamanense</name>
    <dbReference type="NCBI Taxonomy" id="2813362"/>
    <lineage>
        <taxon>Bacteria</taxon>
        <taxon>Pseudomonadati</taxon>
        <taxon>Campylobacterota</taxon>
        <taxon>Epsilonproteobacteria</taxon>
        <taxon>Campylobacterales</taxon>
        <taxon>Sulfurospirillaceae</taxon>
        <taxon>Sulfurospirillum</taxon>
    </lineage>
</organism>
<evidence type="ECO:0000259" key="15">
    <source>
        <dbReference type="PROSITE" id="PS50109"/>
    </source>
</evidence>
<dbReference type="PROSITE" id="PS50109">
    <property type="entry name" value="HIS_KIN"/>
    <property type="match status" value="1"/>
</dbReference>
<keyword evidence="7 14" id="KW-0812">Transmembrane</keyword>
<dbReference type="RefSeq" id="WP_205457626.1">
    <property type="nucleotide sequence ID" value="NZ_JAFHKK010000001.1"/>
</dbReference>
<dbReference type="PANTHER" id="PTHR45528:SF1">
    <property type="entry name" value="SENSOR HISTIDINE KINASE CPXA"/>
    <property type="match status" value="1"/>
</dbReference>
<dbReference type="PANTHER" id="PTHR45528">
    <property type="entry name" value="SENSOR HISTIDINE KINASE CPXA"/>
    <property type="match status" value="1"/>
</dbReference>
<dbReference type="InterPro" id="IPR036097">
    <property type="entry name" value="HisK_dim/P_sf"/>
</dbReference>
<evidence type="ECO:0000256" key="13">
    <source>
        <dbReference type="ARBA" id="ARBA00023136"/>
    </source>
</evidence>
<evidence type="ECO:0000256" key="1">
    <source>
        <dbReference type="ARBA" id="ARBA00000085"/>
    </source>
</evidence>
<evidence type="ECO:0000256" key="11">
    <source>
        <dbReference type="ARBA" id="ARBA00022989"/>
    </source>
</evidence>
<dbReference type="InterPro" id="IPR005467">
    <property type="entry name" value="His_kinase_dom"/>
</dbReference>
<gene>
    <name evidence="16" type="ORF">JWV37_00185</name>
</gene>
<keyword evidence="6" id="KW-0808">Transferase</keyword>
<evidence type="ECO:0000313" key="16">
    <source>
        <dbReference type="EMBL" id="MBN2963184.1"/>
    </source>
</evidence>
<keyword evidence="5" id="KW-0597">Phosphoprotein</keyword>
<feature type="domain" description="Histidine kinase" evidence="15">
    <location>
        <begin position="260"/>
        <end position="463"/>
    </location>
</feature>
<keyword evidence="8" id="KW-0547">Nucleotide-binding</keyword>
<dbReference type="Gene3D" id="1.10.287.130">
    <property type="match status" value="1"/>
</dbReference>
<dbReference type="Gene3D" id="6.10.340.10">
    <property type="match status" value="1"/>
</dbReference>
<dbReference type="InterPro" id="IPR003661">
    <property type="entry name" value="HisK_dim/P_dom"/>
</dbReference>
<dbReference type="EMBL" id="JAFHKK010000001">
    <property type="protein sequence ID" value="MBN2963184.1"/>
    <property type="molecule type" value="Genomic_DNA"/>
</dbReference>
<dbReference type="InterPro" id="IPR050398">
    <property type="entry name" value="HssS/ArlS-like"/>
</dbReference>
<comment type="subcellular location">
    <subcellularLocation>
        <location evidence="2">Cell membrane</location>
        <topology evidence="2">Multi-pass membrane protein</topology>
    </subcellularLocation>
</comment>
<dbReference type="CDD" id="cd00082">
    <property type="entry name" value="HisKA"/>
    <property type="match status" value="1"/>
</dbReference>
<dbReference type="CDD" id="cd00075">
    <property type="entry name" value="HATPase"/>
    <property type="match status" value="1"/>
</dbReference>
<dbReference type="Pfam" id="PF00512">
    <property type="entry name" value="HisKA"/>
    <property type="match status" value="1"/>
</dbReference>
<dbReference type="PRINTS" id="PR00344">
    <property type="entry name" value="BCTRLSENSOR"/>
</dbReference>
<evidence type="ECO:0000256" key="3">
    <source>
        <dbReference type="ARBA" id="ARBA00012438"/>
    </source>
</evidence>
<accession>A0ABS2WNH5</accession>
<evidence type="ECO:0000256" key="14">
    <source>
        <dbReference type="SAM" id="Phobius"/>
    </source>
</evidence>
<evidence type="ECO:0000256" key="8">
    <source>
        <dbReference type="ARBA" id="ARBA00022741"/>
    </source>
</evidence>
<evidence type="ECO:0000256" key="7">
    <source>
        <dbReference type="ARBA" id="ARBA00022692"/>
    </source>
</evidence>
<dbReference type="InterPro" id="IPR004358">
    <property type="entry name" value="Sig_transdc_His_kin-like_C"/>
</dbReference>
<dbReference type="InterPro" id="IPR036890">
    <property type="entry name" value="HATPase_C_sf"/>
</dbReference>
<keyword evidence="10" id="KW-0067">ATP-binding</keyword>
<keyword evidence="9 16" id="KW-0418">Kinase</keyword>
<name>A0ABS2WNH5_9BACT</name>
<dbReference type="SMART" id="SM00387">
    <property type="entry name" value="HATPase_c"/>
    <property type="match status" value="1"/>
</dbReference>
<evidence type="ECO:0000256" key="5">
    <source>
        <dbReference type="ARBA" id="ARBA00022553"/>
    </source>
</evidence>